<sequence length="183" mass="20446">MSNFQFEYGPSAEDFSVSKHAYLSAHPEAQFDYIATSALVLDTCIASAPRILLLQRAASDDDPNKWEPPGGACDDEDESILSAAARELGEEAGLEAKWIGGPVGEPHFFTLDDGKRVCQFNFLVKVDESIQDVKLAPDEHQRFVWASESEVRERKAGDVDLEFTRDEVQRTVLAAFRYARDMK</sequence>
<dbReference type="AlphaFoldDB" id="A0A8H4ZRA1"/>
<proteinExistence type="predicted"/>
<dbReference type="PANTHER" id="PTHR43736">
    <property type="entry name" value="ADP-RIBOSE PYROPHOSPHATASE"/>
    <property type="match status" value="1"/>
</dbReference>
<reference evidence="2 3" key="1">
    <citation type="journal article" date="2020" name="BMC Genomics">
        <title>Correction to: Identification and distribution of gene clusters required for synthesis of sphingolipid metabolism inhibitors in diverse species of the filamentous fungus Fusarium.</title>
        <authorList>
            <person name="Kim H.S."/>
            <person name="Lohmar J.M."/>
            <person name="Busman M."/>
            <person name="Brown D.W."/>
            <person name="Naumann T.A."/>
            <person name="Divon H.H."/>
            <person name="Lysoe E."/>
            <person name="Uhlig S."/>
            <person name="Proctor R.H."/>
        </authorList>
    </citation>
    <scope>NUCLEOTIDE SEQUENCE [LARGE SCALE GENOMIC DNA]</scope>
    <source>
        <strain evidence="2 3">NRRL 25214</strain>
    </source>
</reference>
<comment type="caution">
    <text evidence="2">The sequence shown here is derived from an EMBL/GenBank/DDBJ whole genome shotgun (WGS) entry which is preliminary data.</text>
</comment>
<name>A0A8H4ZRA1_9HYPO</name>
<protein>
    <recommendedName>
        <fullName evidence="1">Nudix hydrolase domain-containing protein</fullName>
    </recommendedName>
</protein>
<keyword evidence="3" id="KW-1185">Reference proteome</keyword>
<dbReference type="Gene3D" id="3.90.79.10">
    <property type="entry name" value="Nucleoside Triphosphate Pyrophosphohydrolase"/>
    <property type="match status" value="1"/>
</dbReference>
<evidence type="ECO:0000313" key="2">
    <source>
        <dbReference type="EMBL" id="KAF5251228.1"/>
    </source>
</evidence>
<accession>A0A8H4ZRA1</accession>
<dbReference type="PANTHER" id="PTHR43736:SF1">
    <property type="entry name" value="DIHYDRONEOPTERIN TRIPHOSPHATE DIPHOSPHATASE"/>
    <property type="match status" value="1"/>
</dbReference>
<dbReference type="Pfam" id="PF00293">
    <property type="entry name" value="NUDIX"/>
    <property type="match status" value="1"/>
</dbReference>
<dbReference type="InterPro" id="IPR000086">
    <property type="entry name" value="NUDIX_hydrolase_dom"/>
</dbReference>
<dbReference type="SUPFAM" id="SSF55811">
    <property type="entry name" value="Nudix"/>
    <property type="match status" value="1"/>
</dbReference>
<gene>
    <name evidence="2" type="ORF">FANTH_3663</name>
</gene>
<organism evidence="2 3">
    <name type="scientific">Fusarium anthophilum</name>
    <dbReference type="NCBI Taxonomy" id="48485"/>
    <lineage>
        <taxon>Eukaryota</taxon>
        <taxon>Fungi</taxon>
        <taxon>Dikarya</taxon>
        <taxon>Ascomycota</taxon>
        <taxon>Pezizomycotina</taxon>
        <taxon>Sordariomycetes</taxon>
        <taxon>Hypocreomycetidae</taxon>
        <taxon>Hypocreales</taxon>
        <taxon>Nectriaceae</taxon>
        <taxon>Fusarium</taxon>
        <taxon>Fusarium fujikuroi species complex</taxon>
    </lineage>
</organism>
<dbReference type="Proteomes" id="UP000573603">
    <property type="component" value="Unassembled WGS sequence"/>
</dbReference>
<dbReference type="PROSITE" id="PS51462">
    <property type="entry name" value="NUDIX"/>
    <property type="match status" value="1"/>
</dbReference>
<evidence type="ECO:0000259" key="1">
    <source>
        <dbReference type="PROSITE" id="PS51462"/>
    </source>
</evidence>
<dbReference type="EMBL" id="JABEVY010000072">
    <property type="protein sequence ID" value="KAF5251228.1"/>
    <property type="molecule type" value="Genomic_DNA"/>
</dbReference>
<dbReference type="InterPro" id="IPR015797">
    <property type="entry name" value="NUDIX_hydrolase-like_dom_sf"/>
</dbReference>
<feature type="domain" description="Nudix hydrolase" evidence="1">
    <location>
        <begin position="31"/>
        <end position="169"/>
    </location>
</feature>
<dbReference type="CDD" id="cd02883">
    <property type="entry name" value="NUDIX_Hydrolase"/>
    <property type="match status" value="1"/>
</dbReference>
<evidence type="ECO:0000313" key="3">
    <source>
        <dbReference type="Proteomes" id="UP000573603"/>
    </source>
</evidence>